<feature type="transmembrane region" description="Helical" evidence="1">
    <location>
        <begin position="50"/>
        <end position="71"/>
    </location>
</feature>
<organism evidence="2 3">
    <name type="scientific">Desulfoscipio geothermicus DSM 3669</name>
    <dbReference type="NCBI Taxonomy" id="1121426"/>
    <lineage>
        <taxon>Bacteria</taxon>
        <taxon>Bacillati</taxon>
        <taxon>Bacillota</taxon>
        <taxon>Clostridia</taxon>
        <taxon>Eubacteriales</taxon>
        <taxon>Desulfallaceae</taxon>
        <taxon>Desulfoscipio</taxon>
    </lineage>
</organism>
<dbReference type="InterPro" id="IPR025689">
    <property type="entry name" value="Spore_YtrH"/>
</dbReference>
<dbReference type="AlphaFoldDB" id="A0A1I6D934"/>
<name>A0A1I6D934_9FIRM</name>
<evidence type="ECO:0000313" key="2">
    <source>
        <dbReference type="EMBL" id="SFR01980.1"/>
    </source>
</evidence>
<keyword evidence="3" id="KW-1185">Reference proteome</keyword>
<keyword evidence="1" id="KW-0812">Transmembrane</keyword>
<dbReference type="STRING" id="39060.SAMN05660706_10799"/>
<dbReference type="EMBL" id="FOYM01000007">
    <property type="protein sequence ID" value="SFR01980.1"/>
    <property type="molecule type" value="Genomic_DNA"/>
</dbReference>
<protein>
    <submittedName>
        <fullName evidence="2">Sporulation protein YtrH</fullName>
    </submittedName>
</protein>
<feature type="transmembrane region" description="Helical" evidence="1">
    <location>
        <begin position="9"/>
        <end position="30"/>
    </location>
</feature>
<dbReference type="OrthoDB" id="2381692at2"/>
<sequence>METFVNKTVLIFCTALGIILGAALVGSLAAVMVKEPPVSTMLKLAREIKIWAIVAAIGGTFSTFEVLESGLFQGEVRAVIKQLIYIISALAGTQTGYYLLLLLSGEGQ</sequence>
<dbReference type="Proteomes" id="UP000199584">
    <property type="component" value="Unassembled WGS sequence"/>
</dbReference>
<evidence type="ECO:0000256" key="1">
    <source>
        <dbReference type="SAM" id="Phobius"/>
    </source>
</evidence>
<dbReference type="RefSeq" id="WP_092482536.1">
    <property type="nucleotide sequence ID" value="NZ_FOYM01000007.1"/>
</dbReference>
<gene>
    <name evidence="2" type="ORF">SAMN05660706_10799</name>
</gene>
<feature type="transmembrane region" description="Helical" evidence="1">
    <location>
        <begin position="83"/>
        <end position="103"/>
    </location>
</feature>
<keyword evidence="1" id="KW-0472">Membrane</keyword>
<reference evidence="3" key="1">
    <citation type="submission" date="2016-10" db="EMBL/GenBank/DDBJ databases">
        <authorList>
            <person name="Varghese N."/>
            <person name="Submissions S."/>
        </authorList>
    </citation>
    <scope>NUCLEOTIDE SEQUENCE [LARGE SCALE GENOMIC DNA]</scope>
    <source>
        <strain evidence="3">DSM 3669</strain>
    </source>
</reference>
<evidence type="ECO:0000313" key="3">
    <source>
        <dbReference type="Proteomes" id="UP000199584"/>
    </source>
</evidence>
<keyword evidence="1" id="KW-1133">Transmembrane helix</keyword>
<proteinExistence type="predicted"/>
<dbReference type="Pfam" id="PF14034">
    <property type="entry name" value="Spore_YtrH"/>
    <property type="match status" value="1"/>
</dbReference>
<accession>A0A1I6D934</accession>